<dbReference type="Gene3D" id="3.30.540.10">
    <property type="entry name" value="Fructose-1,6-Bisphosphatase, subunit A, domain 1"/>
    <property type="match status" value="1"/>
</dbReference>
<dbReference type="GO" id="GO:0046872">
    <property type="term" value="F:metal ion binding"/>
    <property type="evidence" value="ECO:0007669"/>
    <property type="project" value="UniProtKB-KW"/>
</dbReference>
<dbReference type="Pfam" id="PF00459">
    <property type="entry name" value="Inositol_P"/>
    <property type="match status" value="1"/>
</dbReference>
<feature type="binding site" evidence="7">
    <location>
        <position position="86"/>
    </location>
    <ligand>
        <name>Mg(2+)</name>
        <dbReference type="ChEBI" id="CHEBI:18420"/>
        <label>1</label>
        <note>catalytic</note>
    </ligand>
</feature>
<dbReference type="GO" id="GO:0006021">
    <property type="term" value="P:inositol biosynthetic process"/>
    <property type="evidence" value="ECO:0007669"/>
    <property type="project" value="UniProtKB-UniPathway"/>
</dbReference>
<evidence type="ECO:0000256" key="8">
    <source>
        <dbReference type="RuleBase" id="RU364068"/>
    </source>
</evidence>
<feature type="binding site" evidence="7">
    <location>
        <position position="113"/>
    </location>
    <ligand>
        <name>Mg(2+)</name>
        <dbReference type="ChEBI" id="CHEBI:18420"/>
        <label>1</label>
        <note>catalytic</note>
    </ligand>
</feature>
<dbReference type="EMBL" id="VLTN01000017">
    <property type="protein sequence ID" value="KAA0153111.1"/>
    <property type="molecule type" value="Genomic_DNA"/>
</dbReference>
<comment type="pathway">
    <text evidence="8">Polyol metabolism; myo-inositol biosynthesis; myo-inositol from D-glucose 6-phosphate: step 2/2.</text>
</comment>
<evidence type="ECO:0000256" key="7">
    <source>
        <dbReference type="PIRSR" id="PIRSR600760-2"/>
    </source>
</evidence>
<accession>A0A5A8CMP6</accession>
<evidence type="ECO:0000256" key="6">
    <source>
        <dbReference type="ARBA" id="ARBA00022842"/>
    </source>
</evidence>
<dbReference type="AlphaFoldDB" id="A0A5A8CMP6"/>
<comment type="catalytic activity">
    <reaction evidence="1 8">
        <text>a myo-inositol phosphate + H2O = myo-inositol + phosphate</text>
        <dbReference type="Rhea" id="RHEA:24056"/>
        <dbReference type="ChEBI" id="CHEBI:15377"/>
        <dbReference type="ChEBI" id="CHEBI:17268"/>
        <dbReference type="ChEBI" id="CHEBI:43474"/>
        <dbReference type="ChEBI" id="CHEBI:84139"/>
        <dbReference type="EC" id="3.1.3.25"/>
    </reaction>
</comment>
<dbReference type="CDD" id="cd01639">
    <property type="entry name" value="IMPase"/>
    <property type="match status" value="1"/>
</dbReference>
<dbReference type="InterPro" id="IPR033942">
    <property type="entry name" value="IMPase"/>
</dbReference>
<organism evidence="9 10">
    <name type="scientific">Cafeteria roenbergensis</name>
    <name type="common">Marine flagellate</name>
    <dbReference type="NCBI Taxonomy" id="33653"/>
    <lineage>
        <taxon>Eukaryota</taxon>
        <taxon>Sar</taxon>
        <taxon>Stramenopiles</taxon>
        <taxon>Bigyra</taxon>
        <taxon>Opalozoa</taxon>
        <taxon>Bicosoecida</taxon>
        <taxon>Cafeteriaceae</taxon>
        <taxon>Cafeteria</taxon>
    </lineage>
</organism>
<dbReference type="GO" id="GO:0007165">
    <property type="term" value="P:signal transduction"/>
    <property type="evidence" value="ECO:0007669"/>
    <property type="project" value="TreeGrafter"/>
</dbReference>
<feature type="binding site" evidence="7">
    <location>
        <position position="240"/>
    </location>
    <ligand>
        <name>Mg(2+)</name>
        <dbReference type="ChEBI" id="CHEBI:18420"/>
        <label>1</label>
        <note>catalytic</note>
    </ligand>
</feature>
<evidence type="ECO:0000256" key="5">
    <source>
        <dbReference type="ARBA" id="ARBA00022801"/>
    </source>
</evidence>
<keyword evidence="5 8" id="KW-0378">Hydrolase</keyword>
<dbReference type="GO" id="GO:0046854">
    <property type="term" value="P:phosphatidylinositol phosphate biosynthetic process"/>
    <property type="evidence" value="ECO:0007669"/>
    <property type="project" value="InterPro"/>
</dbReference>
<evidence type="ECO:0000256" key="2">
    <source>
        <dbReference type="ARBA" id="ARBA00001946"/>
    </source>
</evidence>
<dbReference type="EC" id="3.1.3.25" evidence="8"/>
<comment type="caution">
    <text evidence="9">The sequence shown here is derived from an EMBL/GenBank/DDBJ whole genome shotgun (WGS) entry which is preliminary data.</text>
</comment>
<evidence type="ECO:0000313" key="10">
    <source>
        <dbReference type="Proteomes" id="UP000323011"/>
    </source>
</evidence>
<protein>
    <recommendedName>
        <fullName evidence="8">Inositol-1-monophosphatase</fullName>
        <ecNumber evidence="8">3.1.3.25</ecNumber>
    </recommendedName>
</protein>
<dbReference type="PROSITE" id="PS00630">
    <property type="entry name" value="IMP_2"/>
    <property type="match status" value="1"/>
</dbReference>
<dbReference type="InterPro" id="IPR000760">
    <property type="entry name" value="Inositol_monophosphatase-like"/>
</dbReference>
<evidence type="ECO:0000313" key="9">
    <source>
        <dbReference type="EMBL" id="KAA0153111.1"/>
    </source>
</evidence>
<dbReference type="SUPFAM" id="SSF56655">
    <property type="entry name" value="Carbohydrate phosphatase"/>
    <property type="match status" value="1"/>
</dbReference>
<dbReference type="PANTHER" id="PTHR20854">
    <property type="entry name" value="INOSITOL MONOPHOSPHATASE"/>
    <property type="match status" value="1"/>
</dbReference>
<reference evidence="9 10" key="1">
    <citation type="submission" date="2019-07" db="EMBL/GenBank/DDBJ databases">
        <title>Genomes of Cafeteria roenbergensis.</title>
        <authorList>
            <person name="Fischer M.G."/>
            <person name="Hackl T."/>
            <person name="Roman M."/>
        </authorList>
    </citation>
    <scope>NUCLEOTIDE SEQUENCE [LARGE SCALE GENOMIC DNA]</scope>
    <source>
        <strain evidence="9 10">BVI</strain>
    </source>
</reference>
<dbReference type="PANTHER" id="PTHR20854:SF4">
    <property type="entry name" value="INOSITOL-1-MONOPHOSPHATASE-RELATED"/>
    <property type="match status" value="1"/>
</dbReference>
<evidence type="ECO:0000256" key="1">
    <source>
        <dbReference type="ARBA" id="ARBA00001033"/>
    </source>
</evidence>
<feature type="binding site" evidence="7">
    <location>
        <position position="116"/>
    </location>
    <ligand>
        <name>Mg(2+)</name>
        <dbReference type="ChEBI" id="CHEBI:18420"/>
        <label>1</label>
        <note>catalytic</note>
    </ligand>
</feature>
<dbReference type="Proteomes" id="UP000323011">
    <property type="component" value="Unassembled WGS sequence"/>
</dbReference>
<comment type="similarity">
    <text evidence="3 8">Belongs to the inositol monophosphatase superfamily.</text>
</comment>
<keyword evidence="10" id="KW-1185">Reference proteome</keyword>
<evidence type="ECO:0000256" key="4">
    <source>
        <dbReference type="ARBA" id="ARBA00022723"/>
    </source>
</evidence>
<dbReference type="Gene3D" id="3.40.190.80">
    <property type="match status" value="1"/>
</dbReference>
<gene>
    <name evidence="9" type="ORF">FNF29_03299</name>
</gene>
<keyword evidence="6 7" id="KW-0460">Magnesium</keyword>
<dbReference type="UniPathway" id="UPA00823">
    <property type="reaction ID" value="UER00788"/>
</dbReference>
<dbReference type="PRINTS" id="PR01959">
    <property type="entry name" value="SBIMPHPHTASE"/>
</dbReference>
<keyword evidence="4 7" id="KW-0479">Metal-binding</keyword>
<dbReference type="OMA" id="QTIHYGR"/>
<name>A0A5A8CMP6_CAFRO</name>
<dbReference type="PRINTS" id="PR00377">
    <property type="entry name" value="IMPHPHTASES"/>
</dbReference>
<proteinExistence type="inferred from homology"/>
<feature type="binding site" evidence="7">
    <location>
        <position position="115"/>
    </location>
    <ligand>
        <name>Mg(2+)</name>
        <dbReference type="ChEBI" id="CHEBI:18420"/>
        <label>1</label>
        <note>catalytic</note>
    </ligand>
</feature>
<sequence>MAAAAVPAEADVARVLEVAVAAARKAGARMAAALGTAAAAAAETKASAQDLVTVVDKACQDDIEGAVLDAFGAPREGGSGHHLLGEESVAAGSAASTAALDELLASEWLWVVDPIDGTTNFVQSAPLSVVSIGVAFRGEVVVGVIYDPYRNELFSAVRGQGAKLNGAPISVSSESSLTEAYMMFGIHSTARVRDPMLKAVTALSPRLRAVRCLGSAALHMAWTSCGRCSGFWELDLNAWDLAAGALLVAEAGGRVTDTRRGAYSLSTRDIMATNGAGGIHDALLDELEALSCDRPTP</sequence>
<evidence type="ECO:0000256" key="3">
    <source>
        <dbReference type="ARBA" id="ARBA00009759"/>
    </source>
</evidence>
<dbReference type="GO" id="GO:0008934">
    <property type="term" value="F:inositol monophosphate 1-phosphatase activity"/>
    <property type="evidence" value="ECO:0007669"/>
    <property type="project" value="InterPro"/>
</dbReference>
<comment type="cofactor">
    <cofactor evidence="2 7 8">
        <name>Mg(2+)</name>
        <dbReference type="ChEBI" id="CHEBI:18420"/>
    </cofactor>
</comment>
<dbReference type="InterPro" id="IPR020550">
    <property type="entry name" value="Inositol_monophosphatase_CS"/>
</dbReference>
<dbReference type="InterPro" id="IPR022337">
    <property type="entry name" value="Inositol_monophosphatase_SuhB"/>
</dbReference>